<feature type="signal peptide" evidence="8">
    <location>
        <begin position="1"/>
        <end position="20"/>
    </location>
</feature>
<feature type="transmembrane region" description="Helical" evidence="7">
    <location>
        <begin position="435"/>
        <end position="457"/>
    </location>
</feature>
<evidence type="ECO:0000313" key="10">
    <source>
        <dbReference type="Proteomes" id="UP000626092"/>
    </source>
</evidence>
<evidence type="ECO:0000256" key="3">
    <source>
        <dbReference type="ARBA" id="ARBA00022729"/>
    </source>
</evidence>
<dbReference type="OrthoDB" id="678343at2759"/>
<keyword evidence="4 7" id="KW-1133">Transmembrane helix</keyword>
<dbReference type="EMBL" id="WJXA01000009">
    <property type="protein sequence ID" value="KAF7132978.1"/>
    <property type="molecule type" value="Genomic_DNA"/>
</dbReference>
<proteinExistence type="inferred from homology"/>
<dbReference type="Proteomes" id="UP000626092">
    <property type="component" value="Unassembled WGS sequence"/>
</dbReference>
<dbReference type="InterPro" id="IPR009606">
    <property type="entry name" value="DEAL/Modifying_wall_lignin1/2"/>
</dbReference>
<evidence type="ECO:0000256" key="6">
    <source>
        <dbReference type="ARBA" id="ARBA00029467"/>
    </source>
</evidence>
<feature type="transmembrane region" description="Helical" evidence="7">
    <location>
        <begin position="122"/>
        <end position="147"/>
    </location>
</feature>
<comment type="similarity">
    <text evidence="6">Belongs to the DESIGUAL family.</text>
</comment>
<gene>
    <name evidence="9" type="ORF">RHSIM_Rhsim09G0212000</name>
</gene>
<feature type="transmembrane region" description="Helical" evidence="7">
    <location>
        <begin position="285"/>
        <end position="302"/>
    </location>
</feature>
<dbReference type="Pfam" id="PF06749">
    <property type="entry name" value="DUF1218"/>
    <property type="match status" value="3"/>
</dbReference>
<evidence type="ECO:0000256" key="2">
    <source>
        <dbReference type="ARBA" id="ARBA00022692"/>
    </source>
</evidence>
<evidence type="ECO:0000256" key="4">
    <source>
        <dbReference type="ARBA" id="ARBA00022989"/>
    </source>
</evidence>
<evidence type="ECO:0000256" key="1">
    <source>
        <dbReference type="ARBA" id="ARBA00004127"/>
    </source>
</evidence>
<feature type="transmembrane region" description="Helical" evidence="7">
    <location>
        <begin position="346"/>
        <end position="370"/>
    </location>
</feature>
<organism evidence="9 10">
    <name type="scientific">Rhododendron simsii</name>
    <name type="common">Sims's rhododendron</name>
    <dbReference type="NCBI Taxonomy" id="118357"/>
    <lineage>
        <taxon>Eukaryota</taxon>
        <taxon>Viridiplantae</taxon>
        <taxon>Streptophyta</taxon>
        <taxon>Embryophyta</taxon>
        <taxon>Tracheophyta</taxon>
        <taxon>Spermatophyta</taxon>
        <taxon>Magnoliopsida</taxon>
        <taxon>eudicotyledons</taxon>
        <taxon>Gunneridae</taxon>
        <taxon>Pentapetalae</taxon>
        <taxon>asterids</taxon>
        <taxon>Ericales</taxon>
        <taxon>Ericaceae</taxon>
        <taxon>Ericoideae</taxon>
        <taxon>Rhodoreae</taxon>
        <taxon>Rhododendron</taxon>
    </lineage>
</organism>
<comment type="subcellular location">
    <subcellularLocation>
        <location evidence="1">Endomembrane system</location>
        <topology evidence="1">Multi-pass membrane protein</topology>
    </subcellularLocation>
</comment>
<feature type="transmembrane region" description="Helical" evidence="7">
    <location>
        <begin position="390"/>
        <end position="414"/>
    </location>
</feature>
<dbReference type="GO" id="GO:0012505">
    <property type="term" value="C:endomembrane system"/>
    <property type="evidence" value="ECO:0007669"/>
    <property type="project" value="UniProtKB-SubCell"/>
</dbReference>
<dbReference type="AlphaFoldDB" id="A0A834LFK5"/>
<comment type="caution">
    <text evidence="9">The sequence shown here is derived from an EMBL/GenBank/DDBJ whole genome shotgun (WGS) entry which is preliminary data.</text>
</comment>
<keyword evidence="5 7" id="KW-0472">Membrane</keyword>
<feature type="chain" id="PRO_5032790871" evidence="8">
    <location>
        <begin position="21"/>
        <end position="510"/>
    </location>
</feature>
<keyword evidence="10" id="KW-1185">Reference proteome</keyword>
<name>A0A834LFK5_RHOSS</name>
<accession>A0A834LFK5</accession>
<feature type="transmembrane region" description="Helical" evidence="7">
    <location>
        <begin position="252"/>
        <end position="273"/>
    </location>
</feature>
<keyword evidence="2 7" id="KW-0812">Transmembrane</keyword>
<reference evidence="9" key="1">
    <citation type="submission" date="2019-11" db="EMBL/GenBank/DDBJ databases">
        <authorList>
            <person name="Liu Y."/>
            <person name="Hou J."/>
            <person name="Li T.-Q."/>
            <person name="Guan C.-H."/>
            <person name="Wu X."/>
            <person name="Wu H.-Z."/>
            <person name="Ling F."/>
            <person name="Zhang R."/>
            <person name="Shi X.-G."/>
            <person name="Ren J.-P."/>
            <person name="Chen E.-F."/>
            <person name="Sun J.-M."/>
        </authorList>
    </citation>
    <scope>NUCLEOTIDE SEQUENCE</scope>
    <source>
        <strain evidence="9">Adult_tree_wgs_1</strain>
        <tissue evidence="9">Leaves</tissue>
    </source>
</reference>
<evidence type="ECO:0000313" key="9">
    <source>
        <dbReference type="EMBL" id="KAF7132978.1"/>
    </source>
</evidence>
<feature type="transmembrane region" description="Helical" evidence="7">
    <location>
        <begin position="89"/>
        <end position="110"/>
    </location>
</feature>
<keyword evidence="3 8" id="KW-0732">Signal</keyword>
<dbReference type="InterPro" id="IPR052222">
    <property type="entry name" value="DESIGUAL"/>
</dbReference>
<evidence type="ECO:0000256" key="8">
    <source>
        <dbReference type="SAM" id="SignalP"/>
    </source>
</evidence>
<evidence type="ECO:0000256" key="7">
    <source>
        <dbReference type="SAM" id="Phobius"/>
    </source>
</evidence>
<feature type="transmembrane region" description="Helical" evidence="7">
    <location>
        <begin position="49"/>
        <end position="77"/>
    </location>
</feature>
<protein>
    <submittedName>
        <fullName evidence="9">Uncharacterized protein</fullName>
    </submittedName>
</protein>
<sequence length="510" mass="54865">MERKVIVVCSILGLLGLLSAATDFAAEAMRTKGSQGQPTSPTCTYSSSTAMVLGFISNIALSVAQIIINVTTGCFCCKRDPHLSDSDPTLARICYVVSGFTFVIALLLFYGSYYCYLVWPGVFAGTAVLSLATVMLNIVYYLVLYLAKSKTDVSRVGSAAAAAPPNQAGIALGQAQFPPPNTQAPVFVHEDTYMRRMERKVIVVCSIVGFLGLLSAATGFAAEAKRIKGSQVQLISPSTCTYPSSPAMGLGLTAAVALMVAQIIINATTGCICCKRGPHQSNSNWTLALICFVVSCFYGPTALICLNFLSMLIIVNIITLHSVGYVDGKWQPWEGGKEGLRRSIRVVNASLTVQFVFLCNVIILRCVWYVDGKQQASEGGMEGLRDLSKLLVGWKLRFTFVIAFLLLLTGAALNDQHGEETMYFGNYYCYVVKPGVFAGAAILSLASVILGIVYYLVLNLAKNGTNASWVGPTAAPNQGGIAMGQPQFPPPNTQAPIFVHEDTYMRRQFA</sequence>
<feature type="transmembrane region" description="Helical" evidence="7">
    <location>
        <begin position="201"/>
        <end position="222"/>
    </location>
</feature>
<dbReference type="PANTHER" id="PTHR31769">
    <property type="entry name" value="OS07G0462200 PROTEIN-RELATED"/>
    <property type="match status" value="1"/>
</dbReference>
<evidence type="ECO:0000256" key="5">
    <source>
        <dbReference type="ARBA" id="ARBA00023136"/>
    </source>
</evidence>